<gene>
    <name evidence="1" type="ORF">DSO57_1003407</name>
</gene>
<keyword evidence="2" id="KW-1185">Reference proteome</keyword>
<sequence length="123" mass="13481">MTTVKIFSVDMGAVAKISIQKVKIKAVLDTGSPVNVVSSKLVKKLKLAPDLNYHQLYGTAGLIMTCAIGAYYALPMQFGQLLLAVPAVVLENKSYDLLVGTQFLFGIQWDHQLKGQLPLYLRV</sequence>
<organism evidence="1 2">
    <name type="scientific">Entomophthora muscae</name>
    <dbReference type="NCBI Taxonomy" id="34485"/>
    <lineage>
        <taxon>Eukaryota</taxon>
        <taxon>Fungi</taxon>
        <taxon>Fungi incertae sedis</taxon>
        <taxon>Zoopagomycota</taxon>
        <taxon>Entomophthoromycotina</taxon>
        <taxon>Entomophthoromycetes</taxon>
        <taxon>Entomophthorales</taxon>
        <taxon>Entomophthoraceae</taxon>
        <taxon>Entomophthora</taxon>
    </lineage>
</organism>
<dbReference type="EMBL" id="QTSX02002848">
    <property type="protein sequence ID" value="KAJ9074753.1"/>
    <property type="molecule type" value="Genomic_DNA"/>
</dbReference>
<accession>A0ACC2TJA0</accession>
<comment type="caution">
    <text evidence="1">The sequence shown here is derived from an EMBL/GenBank/DDBJ whole genome shotgun (WGS) entry which is preliminary data.</text>
</comment>
<name>A0ACC2TJA0_9FUNG</name>
<evidence type="ECO:0000313" key="1">
    <source>
        <dbReference type="EMBL" id="KAJ9074753.1"/>
    </source>
</evidence>
<dbReference type="Proteomes" id="UP001165960">
    <property type="component" value="Unassembled WGS sequence"/>
</dbReference>
<proteinExistence type="predicted"/>
<evidence type="ECO:0000313" key="2">
    <source>
        <dbReference type="Proteomes" id="UP001165960"/>
    </source>
</evidence>
<protein>
    <submittedName>
        <fullName evidence="1">Uncharacterized protein</fullName>
    </submittedName>
</protein>
<reference evidence="1" key="1">
    <citation type="submission" date="2022-04" db="EMBL/GenBank/DDBJ databases">
        <title>Genome of the entomopathogenic fungus Entomophthora muscae.</title>
        <authorList>
            <person name="Elya C."/>
            <person name="Lovett B.R."/>
            <person name="Lee E."/>
            <person name="Macias A.M."/>
            <person name="Hajek A.E."/>
            <person name="De Bivort B.L."/>
            <person name="Kasson M.T."/>
            <person name="De Fine Licht H.H."/>
            <person name="Stajich J.E."/>
        </authorList>
    </citation>
    <scope>NUCLEOTIDE SEQUENCE</scope>
    <source>
        <strain evidence="1">Berkeley</strain>
    </source>
</reference>